<dbReference type="Pfam" id="PF08281">
    <property type="entry name" value="Sigma70_r4_2"/>
    <property type="match status" value="1"/>
</dbReference>
<keyword evidence="7" id="KW-1185">Reference proteome</keyword>
<dbReference type="GO" id="GO:0016987">
    <property type="term" value="F:sigma factor activity"/>
    <property type="evidence" value="ECO:0007669"/>
    <property type="project" value="UniProtKB-KW"/>
</dbReference>
<comment type="caution">
    <text evidence="6">The sequence shown here is derived from an EMBL/GenBank/DDBJ whole genome shotgun (WGS) entry which is preliminary data.</text>
</comment>
<dbReference type="EMBL" id="JACGLT010000003">
    <property type="protein sequence ID" value="MBA6152050.1"/>
    <property type="molecule type" value="Genomic_DNA"/>
</dbReference>
<dbReference type="NCBIfam" id="TIGR02985">
    <property type="entry name" value="Sig70_bacteroi1"/>
    <property type="match status" value="1"/>
</dbReference>
<dbReference type="Proteomes" id="UP000541857">
    <property type="component" value="Unassembled WGS sequence"/>
</dbReference>
<dbReference type="GO" id="GO:0003677">
    <property type="term" value="F:DNA binding"/>
    <property type="evidence" value="ECO:0007669"/>
    <property type="project" value="InterPro"/>
</dbReference>
<dbReference type="Gene3D" id="1.10.10.10">
    <property type="entry name" value="Winged helix-like DNA-binding domain superfamily/Winged helix DNA-binding domain"/>
    <property type="match status" value="1"/>
</dbReference>
<organism evidence="6 7">
    <name type="scientific">Gelidibacter maritimus</name>
    <dbReference type="NCBI Taxonomy" id="2761487"/>
    <lineage>
        <taxon>Bacteria</taxon>
        <taxon>Pseudomonadati</taxon>
        <taxon>Bacteroidota</taxon>
        <taxon>Flavobacteriia</taxon>
        <taxon>Flavobacteriales</taxon>
        <taxon>Flavobacteriaceae</taxon>
        <taxon>Gelidibacter</taxon>
    </lineage>
</organism>
<name>A0A7W2R3I5_9FLAO</name>
<proteinExistence type="inferred from homology"/>
<dbReference type="PANTHER" id="PTHR43133">
    <property type="entry name" value="RNA POLYMERASE ECF-TYPE SIGMA FACTO"/>
    <property type="match status" value="1"/>
</dbReference>
<keyword evidence="3" id="KW-0731">Sigma factor</keyword>
<sequence>MDDTTLIAQIKEGNKLAFKQFFDRYYQSLYLYLINFTSDSHAAEDLAQLVFVDFWNKRNTIQIHSSPKSYLYKMGYNQFLTSLRKKKKEASILEQLKYEALQTITTPTEAELEQKNQRLWRVIDQLPERCQEVLKLKMEGLKYREIADALGLSVKTVESQMRVTFIKIREDYKEDLLLFLLMME</sequence>
<reference evidence="6 7" key="1">
    <citation type="submission" date="2020-07" db="EMBL/GenBank/DDBJ databases">
        <title>Bacterium isolated from marine sediment.</title>
        <authorList>
            <person name="Shang D."/>
        </authorList>
    </citation>
    <scope>NUCLEOTIDE SEQUENCE [LARGE SCALE GENOMIC DNA]</scope>
    <source>
        <strain evidence="6 7">F6074</strain>
    </source>
</reference>
<dbReference type="InterPro" id="IPR013324">
    <property type="entry name" value="RNA_pol_sigma_r3/r4-like"/>
</dbReference>
<protein>
    <submittedName>
        <fullName evidence="6">RNA polymerase sigma-70 factor</fullName>
    </submittedName>
</protein>
<accession>A0A7W2R3I5</accession>
<dbReference type="RefSeq" id="WP_182203136.1">
    <property type="nucleotide sequence ID" value="NZ_JACGLT010000003.1"/>
</dbReference>
<evidence type="ECO:0000256" key="4">
    <source>
        <dbReference type="ARBA" id="ARBA00023163"/>
    </source>
</evidence>
<dbReference type="InterPro" id="IPR039425">
    <property type="entry name" value="RNA_pol_sigma-70-like"/>
</dbReference>
<feature type="domain" description="HTH luxR-type" evidence="5">
    <location>
        <begin position="123"/>
        <end position="180"/>
    </location>
</feature>
<evidence type="ECO:0000256" key="1">
    <source>
        <dbReference type="ARBA" id="ARBA00010641"/>
    </source>
</evidence>
<dbReference type="AlphaFoldDB" id="A0A7W2R3I5"/>
<dbReference type="InterPro" id="IPR014327">
    <property type="entry name" value="RNA_pol_sigma70_bacteroid"/>
</dbReference>
<gene>
    <name evidence="6" type="ORF">H3Z82_04855</name>
</gene>
<dbReference type="GO" id="GO:0006352">
    <property type="term" value="P:DNA-templated transcription initiation"/>
    <property type="evidence" value="ECO:0007669"/>
    <property type="project" value="InterPro"/>
</dbReference>
<dbReference type="Pfam" id="PF04542">
    <property type="entry name" value="Sigma70_r2"/>
    <property type="match status" value="1"/>
</dbReference>
<evidence type="ECO:0000259" key="5">
    <source>
        <dbReference type="SMART" id="SM00421"/>
    </source>
</evidence>
<evidence type="ECO:0000313" key="7">
    <source>
        <dbReference type="Proteomes" id="UP000541857"/>
    </source>
</evidence>
<dbReference type="SMART" id="SM00421">
    <property type="entry name" value="HTH_LUXR"/>
    <property type="match status" value="1"/>
</dbReference>
<keyword evidence="2" id="KW-0805">Transcription regulation</keyword>
<evidence type="ECO:0000256" key="2">
    <source>
        <dbReference type="ARBA" id="ARBA00023015"/>
    </source>
</evidence>
<dbReference type="SUPFAM" id="SSF88659">
    <property type="entry name" value="Sigma3 and sigma4 domains of RNA polymerase sigma factors"/>
    <property type="match status" value="1"/>
</dbReference>
<evidence type="ECO:0000256" key="3">
    <source>
        <dbReference type="ARBA" id="ARBA00023082"/>
    </source>
</evidence>
<comment type="similarity">
    <text evidence="1">Belongs to the sigma-70 factor family. ECF subfamily.</text>
</comment>
<dbReference type="InterPro" id="IPR013249">
    <property type="entry name" value="RNA_pol_sigma70_r4_t2"/>
</dbReference>
<dbReference type="NCBIfam" id="TIGR02937">
    <property type="entry name" value="sigma70-ECF"/>
    <property type="match status" value="1"/>
</dbReference>
<dbReference type="InterPro" id="IPR014284">
    <property type="entry name" value="RNA_pol_sigma-70_dom"/>
</dbReference>
<dbReference type="Gene3D" id="1.10.1740.10">
    <property type="match status" value="1"/>
</dbReference>
<dbReference type="SUPFAM" id="SSF88946">
    <property type="entry name" value="Sigma2 domain of RNA polymerase sigma factors"/>
    <property type="match status" value="1"/>
</dbReference>
<evidence type="ECO:0000313" key="6">
    <source>
        <dbReference type="EMBL" id="MBA6152050.1"/>
    </source>
</evidence>
<dbReference type="PANTHER" id="PTHR43133:SF46">
    <property type="entry name" value="RNA POLYMERASE SIGMA-70 FACTOR ECF SUBFAMILY"/>
    <property type="match status" value="1"/>
</dbReference>
<dbReference type="InterPro" id="IPR000792">
    <property type="entry name" value="Tscrpt_reg_LuxR_C"/>
</dbReference>
<dbReference type="InterPro" id="IPR007627">
    <property type="entry name" value="RNA_pol_sigma70_r2"/>
</dbReference>
<dbReference type="InterPro" id="IPR013325">
    <property type="entry name" value="RNA_pol_sigma_r2"/>
</dbReference>
<dbReference type="PRINTS" id="PR00038">
    <property type="entry name" value="HTHLUXR"/>
</dbReference>
<dbReference type="InterPro" id="IPR036388">
    <property type="entry name" value="WH-like_DNA-bd_sf"/>
</dbReference>
<keyword evidence="4" id="KW-0804">Transcription</keyword>